<evidence type="ECO:0000259" key="2">
    <source>
        <dbReference type="Pfam" id="PF20231"/>
    </source>
</evidence>
<evidence type="ECO:0000313" key="3">
    <source>
        <dbReference type="EMBL" id="KAL0565003.1"/>
    </source>
</evidence>
<feature type="region of interest" description="Disordered" evidence="1">
    <location>
        <begin position="498"/>
        <end position="546"/>
    </location>
</feature>
<dbReference type="Proteomes" id="UP001465976">
    <property type="component" value="Unassembled WGS sequence"/>
</dbReference>
<comment type="caution">
    <text evidence="3">The sequence shown here is derived from an EMBL/GenBank/DDBJ whole genome shotgun (WGS) entry which is preliminary data.</text>
</comment>
<dbReference type="EMBL" id="JBAHYK010002470">
    <property type="protein sequence ID" value="KAL0565003.1"/>
    <property type="molecule type" value="Genomic_DNA"/>
</dbReference>
<feature type="region of interest" description="Disordered" evidence="1">
    <location>
        <begin position="437"/>
        <end position="461"/>
    </location>
</feature>
<proteinExistence type="predicted"/>
<keyword evidence="4" id="KW-1185">Reference proteome</keyword>
<feature type="compositionally biased region" description="Low complexity" evidence="1">
    <location>
        <begin position="450"/>
        <end position="459"/>
    </location>
</feature>
<evidence type="ECO:0000313" key="4">
    <source>
        <dbReference type="Proteomes" id="UP001465976"/>
    </source>
</evidence>
<sequence>MIVKELQLQNYEWFWEWVQIVAGNQLSIARMRAIVNLRAGKEGGYSSFAWGVWIPGLFHMKMADMHGIFATHWGKSHCGACNPSSLAFHNEVLHRLPISPTSLPTFCVCRDLVYASLHSRVLHCLLLVSDTSSLEECAARIGGNGGQFKQYAREIWETYANSHQVHELRWERKAELARATDKLPYEARNDPNITRKLKPTTGDMVFENALLFLRDALMSREFSDTIKQGGSGQVLLVMKVFALSFRGNRRTKYAYETLCIIHNLTCVWPKPICDIVLNNWLLNPTGRSNSYVEVDLIQEHMNYWIKTYYKAHGSNASWKWIETIAPCVQALQHITKNMTAALGINIGNKHQTPDVANDIAQLMKSLDENEVYCVVPGHTTDHDDPPATNVIEAGLRALKSTSSNPLADYNTVFLCLQTHSQILPVVGDYPLDSSLPTSTAIPTHDQAPLATTSAASNTSQSQRKSQLRCLIMIQTQQVGRQMIRRSQNLEVFLLELDGEEEEEPTLELASEEDGDLDMDGDDTIGGLADELDEFEDDEEGSDGAFE</sequence>
<reference evidence="3 4" key="1">
    <citation type="submission" date="2024-02" db="EMBL/GenBank/DDBJ databases">
        <title>A draft genome for the cacao thread blight pathogen Marasmius crinis-equi.</title>
        <authorList>
            <person name="Cohen S.P."/>
            <person name="Baruah I.K."/>
            <person name="Amoako-Attah I."/>
            <person name="Bukari Y."/>
            <person name="Meinhardt L.W."/>
            <person name="Bailey B.A."/>
        </authorList>
    </citation>
    <scope>NUCLEOTIDE SEQUENCE [LARGE SCALE GENOMIC DNA]</scope>
    <source>
        <strain evidence="3 4">GH-76</strain>
    </source>
</reference>
<gene>
    <name evidence="3" type="ORF">V5O48_017032</name>
</gene>
<dbReference type="InterPro" id="IPR046496">
    <property type="entry name" value="DUF6589"/>
</dbReference>
<protein>
    <recommendedName>
        <fullName evidence="2">DUF6589 domain-containing protein</fullName>
    </recommendedName>
</protein>
<name>A0ABR3EQ35_9AGAR</name>
<evidence type="ECO:0000256" key="1">
    <source>
        <dbReference type="SAM" id="MobiDB-lite"/>
    </source>
</evidence>
<organism evidence="3 4">
    <name type="scientific">Marasmius crinis-equi</name>
    <dbReference type="NCBI Taxonomy" id="585013"/>
    <lineage>
        <taxon>Eukaryota</taxon>
        <taxon>Fungi</taxon>
        <taxon>Dikarya</taxon>
        <taxon>Basidiomycota</taxon>
        <taxon>Agaricomycotina</taxon>
        <taxon>Agaricomycetes</taxon>
        <taxon>Agaricomycetidae</taxon>
        <taxon>Agaricales</taxon>
        <taxon>Marasmiineae</taxon>
        <taxon>Marasmiaceae</taxon>
        <taxon>Marasmius</taxon>
    </lineage>
</organism>
<feature type="domain" description="DUF6589" evidence="2">
    <location>
        <begin position="3"/>
        <end position="350"/>
    </location>
</feature>
<feature type="compositionally biased region" description="Acidic residues" evidence="1">
    <location>
        <begin position="498"/>
        <end position="522"/>
    </location>
</feature>
<accession>A0ABR3EQ35</accession>
<dbReference type="Pfam" id="PF20231">
    <property type="entry name" value="DUF6589"/>
    <property type="match status" value="1"/>
</dbReference>
<feature type="compositionally biased region" description="Acidic residues" evidence="1">
    <location>
        <begin position="529"/>
        <end position="546"/>
    </location>
</feature>